<evidence type="ECO:0000313" key="2">
    <source>
        <dbReference type="EMBL" id="KIM58081.1"/>
    </source>
</evidence>
<feature type="compositionally biased region" description="Basic residues" evidence="1">
    <location>
        <begin position="117"/>
        <end position="126"/>
    </location>
</feature>
<evidence type="ECO:0000313" key="3">
    <source>
        <dbReference type="Proteomes" id="UP000053989"/>
    </source>
</evidence>
<feature type="region of interest" description="Disordered" evidence="1">
    <location>
        <begin position="1"/>
        <end position="29"/>
    </location>
</feature>
<evidence type="ECO:0000256" key="1">
    <source>
        <dbReference type="SAM" id="MobiDB-lite"/>
    </source>
</evidence>
<dbReference type="EMBL" id="KN822091">
    <property type="protein sequence ID" value="KIM58081.1"/>
    <property type="molecule type" value="Genomic_DNA"/>
</dbReference>
<dbReference type="HOGENOM" id="CLU_1982897_0_0_1"/>
<sequence>MAADEAENVRKGRNMLEMQNSPNTPKSTYQWRKVSINNIGAYVLRSVPVEALGQTFEFGEAQSGVKAVVPSIDGRDVKERAGDKNGDDGDGDNTESNSNVDSQQVEGVRLSTETTHPTRKRSVWTH</sequence>
<dbReference type="InParanoid" id="A0A0C3DPZ0"/>
<feature type="compositionally biased region" description="Basic and acidic residues" evidence="1">
    <location>
        <begin position="73"/>
        <end position="87"/>
    </location>
</feature>
<feature type="compositionally biased region" description="Polar residues" evidence="1">
    <location>
        <begin position="17"/>
        <end position="29"/>
    </location>
</feature>
<reference evidence="2 3" key="1">
    <citation type="submission" date="2014-04" db="EMBL/GenBank/DDBJ databases">
        <authorList>
            <consortium name="DOE Joint Genome Institute"/>
            <person name="Kuo A."/>
            <person name="Kohler A."/>
            <person name="Nagy L.G."/>
            <person name="Floudas D."/>
            <person name="Copeland A."/>
            <person name="Barry K.W."/>
            <person name="Cichocki N."/>
            <person name="Veneault-Fourrey C."/>
            <person name="LaButti K."/>
            <person name="Lindquist E.A."/>
            <person name="Lipzen A."/>
            <person name="Lundell T."/>
            <person name="Morin E."/>
            <person name="Murat C."/>
            <person name="Sun H."/>
            <person name="Tunlid A."/>
            <person name="Henrissat B."/>
            <person name="Grigoriev I.V."/>
            <person name="Hibbett D.S."/>
            <person name="Martin F."/>
            <person name="Nordberg H.P."/>
            <person name="Cantor M.N."/>
            <person name="Hua S.X."/>
        </authorList>
    </citation>
    <scope>NUCLEOTIDE SEQUENCE [LARGE SCALE GENOMIC DNA]</scope>
    <source>
        <strain evidence="2 3">Foug A</strain>
    </source>
</reference>
<organism evidence="2 3">
    <name type="scientific">Scleroderma citrinum Foug A</name>
    <dbReference type="NCBI Taxonomy" id="1036808"/>
    <lineage>
        <taxon>Eukaryota</taxon>
        <taxon>Fungi</taxon>
        <taxon>Dikarya</taxon>
        <taxon>Basidiomycota</taxon>
        <taxon>Agaricomycotina</taxon>
        <taxon>Agaricomycetes</taxon>
        <taxon>Agaricomycetidae</taxon>
        <taxon>Boletales</taxon>
        <taxon>Sclerodermatineae</taxon>
        <taxon>Sclerodermataceae</taxon>
        <taxon>Scleroderma</taxon>
    </lineage>
</organism>
<keyword evidence="3" id="KW-1185">Reference proteome</keyword>
<dbReference type="Proteomes" id="UP000053989">
    <property type="component" value="Unassembled WGS sequence"/>
</dbReference>
<reference evidence="3" key="2">
    <citation type="submission" date="2015-01" db="EMBL/GenBank/DDBJ databases">
        <title>Evolutionary Origins and Diversification of the Mycorrhizal Mutualists.</title>
        <authorList>
            <consortium name="DOE Joint Genome Institute"/>
            <consortium name="Mycorrhizal Genomics Consortium"/>
            <person name="Kohler A."/>
            <person name="Kuo A."/>
            <person name="Nagy L.G."/>
            <person name="Floudas D."/>
            <person name="Copeland A."/>
            <person name="Barry K.W."/>
            <person name="Cichocki N."/>
            <person name="Veneault-Fourrey C."/>
            <person name="LaButti K."/>
            <person name="Lindquist E.A."/>
            <person name="Lipzen A."/>
            <person name="Lundell T."/>
            <person name="Morin E."/>
            <person name="Murat C."/>
            <person name="Riley R."/>
            <person name="Ohm R."/>
            <person name="Sun H."/>
            <person name="Tunlid A."/>
            <person name="Henrissat B."/>
            <person name="Grigoriev I.V."/>
            <person name="Hibbett D.S."/>
            <person name="Martin F."/>
        </authorList>
    </citation>
    <scope>NUCLEOTIDE SEQUENCE [LARGE SCALE GENOMIC DNA]</scope>
    <source>
        <strain evidence="3">Foug A</strain>
    </source>
</reference>
<dbReference type="AlphaFoldDB" id="A0A0C3DPZ0"/>
<feature type="compositionally biased region" description="Polar residues" evidence="1">
    <location>
        <begin position="94"/>
        <end position="115"/>
    </location>
</feature>
<feature type="region of interest" description="Disordered" evidence="1">
    <location>
        <begin position="70"/>
        <end position="126"/>
    </location>
</feature>
<protein>
    <submittedName>
        <fullName evidence="2">Uncharacterized protein</fullName>
    </submittedName>
</protein>
<proteinExistence type="predicted"/>
<accession>A0A0C3DPZ0</accession>
<name>A0A0C3DPZ0_9AGAM</name>
<gene>
    <name evidence="2" type="ORF">SCLCIDRAFT_28351</name>
</gene>